<evidence type="ECO:0000313" key="3">
    <source>
        <dbReference type="Proteomes" id="UP001262889"/>
    </source>
</evidence>
<sequence>MKLFEPDVMNVLILTDFSEVSNNTGKYALDFLGNAPGQIYVLNIQNINFKKAVPDVLERKMVEISGKLHKSIELFQQYSNNLKLEFHSILSSENLINAVRRCVAEKKIDLIFIGAISRDVRHHPLLGDHAYEVVRKIKCNIVAVPENQKYRKPETSILPIDYSVLSEERIYQHIKNCSFLKDTQMTVVEIEENDFGVKKEETVAHKLPDLLNGAKVDYIDMAEPAIFSRDVLLEIQEKFDIIVVLGKNLNVCDRLLHTRYGLCSMVNNQLPILVLHG</sequence>
<dbReference type="Proteomes" id="UP001262889">
    <property type="component" value="Unassembled WGS sequence"/>
</dbReference>
<dbReference type="SUPFAM" id="SSF52402">
    <property type="entry name" value="Adenine nucleotide alpha hydrolases-like"/>
    <property type="match status" value="1"/>
</dbReference>
<accession>A0ABU3C8Y4</accession>
<feature type="domain" description="UspA" evidence="1">
    <location>
        <begin position="10"/>
        <end position="145"/>
    </location>
</feature>
<dbReference type="InterPro" id="IPR006016">
    <property type="entry name" value="UspA"/>
</dbReference>
<dbReference type="Gene3D" id="3.40.50.12370">
    <property type="match status" value="1"/>
</dbReference>
<gene>
    <name evidence="2" type="ORF">RM553_08155</name>
</gene>
<name>A0ABU3C8Y4_9FLAO</name>
<evidence type="ECO:0000259" key="1">
    <source>
        <dbReference type="Pfam" id="PF00582"/>
    </source>
</evidence>
<evidence type="ECO:0000313" key="2">
    <source>
        <dbReference type="EMBL" id="MDT0642800.1"/>
    </source>
</evidence>
<dbReference type="CDD" id="cd00293">
    <property type="entry name" value="USP-like"/>
    <property type="match status" value="1"/>
</dbReference>
<dbReference type="EMBL" id="JAVRHQ010000008">
    <property type="protein sequence ID" value="MDT0642800.1"/>
    <property type="molecule type" value="Genomic_DNA"/>
</dbReference>
<dbReference type="Pfam" id="PF00582">
    <property type="entry name" value="Usp"/>
    <property type="match status" value="1"/>
</dbReference>
<reference evidence="2 3" key="1">
    <citation type="submission" date="2023-09" db="EMBL/GenBank/DDBJ databases">
        <authorList>
            <person name="Rey-Velasco X."/>
        </authorList>
    </citation>
    <scope>NUCLEOTIDE SEQUENCE [LARGE SCALE GENOMIC DNA]</scope>
    <source>
        <strain evidence="2 3">F363</strain>
    </source>
</reference>
<organism evidence="2 3">
    <name type="scientific">Autumnicola tepida</name>
    <dbReference type="NCBI Taxonomy" id="3075595"/>
    <lineage>
        <taxon>Bacteria</taxon>
        <taxon>Pseudomonadati</taxon>
        <taxon>Bacteroidota</taxon>
        <taxon>Flavobacteriia</taxon>
        <taxon>Flavobacteriales</taxon>
        <taxon>Flavobacteriaceae</taxon>
        <taxon>Autumnicola</taxon>
    </lineage>
</organism>
<comment type="caution">
    <text evidence="2">The sequence shown here is derived from an EMBL/GenBank/DDBJ whole genome shotgun (WGS) entry which is preliminary data.</text>
</comment>
<dbReference type="RefSeq" id="WP_311534431.1">
    <property type="nucleotide sequence ID" value="NZ_JAVRHQ010000008.1"/>
</dbReference>
<proteinExistence type="predicted"/>
<keyword evidence="3" id="KW-1185">Reference proteome</keyword>
<protein>
    <submittedName>
        <fullName evidence="2">Universal stress protein</fullName>
    </submittedName>
</protein>